<dbReference type="InterPro" id="IPR003423">
    <property type="entry name" value="OMP_efflux"/>
</dbReference>
<proteinExistence type="inferred from homology"/>
<evidence type="ECO:0000313" key="9">
    <source>
        <dbReference type="EMBL" id="KFE66367.1"/>
    </source>
</evidence>
<comment type="subcellular location">
    <subcellularLocation>
        <location evidence="1">Cell outer membrane</location>
    </subcellularLocation>
</comment>
<gene>
    <name evidence="9" type="ORF">DB31_0840</name>
</gene>
<dbReference type="GO" id="GO:1990281">
    <property type="term" value="C:efflux pump complex"/>
    <property type="evidence" value="ECO:0007669"/>
    <property type="project" value="TreeGrafter"/>
</dbReference>
<dbReference type="EMBL" id="JMCB01000010">
    <property type="protein sequence ID" value="KFE66367.1"/>
    <property type="molecule type" value="Genomic_DNA"/>
</dbReference>
<dbReference type="GO" id="GO:0009279">
    <property type="term" value="C:cell outer membrane"/>
    <property type="evidence" value="ECO:0007669"/>
    <property type="project" value="UniProtKB-SubCell"/>
</dbReference>
<dbReference type="PANTHER" id="PTHR30026:SF20">
    <property type="entry name" value="OUTER MEMBRANE PROTEIN TOLC"/>
    <property type="match status" value="1"/>
</dbReference>
<keyword evidence="3" id="KW-0813">Transport</keyword>
<keyword evidence="6" id="KW-0472">Membrane</keyword>
<dbReference type="RefSeq" id="WP_044192182.1">
    <property type="nucleotide sequence ID" value="NZ_JMCB01000010.1"/>
</dbReference>
<keyword evidence="8" id="KW-0175">Coiled coil</keyword>
<evidence type="ECO:0000256" key="6">
    <source>
        <dbReference type="ARBA" id="ARBA00023136"/>
    </source>
</evidence>
<name>A0A085WFA4_9BACT</name>
<dbReference type="Gene3D" id="1.20.1600.10">
    <property type="entry name" value="Outer membrane efflux proteins (OEP)"/>
    <property type="match status" value="1"/>
</dbReference>
<keyword evidence="5" id="KW-0812">Transmembrane</keyword>
<comment type="caution">
    <text evidence="9">The sequence shown here is derived from an EMBL/GenBank/DDBJ whole genome shotgun (WGS) entry which is preliminary data.</text>
</comment>
<dbReference type="GO" id="GO:0015562">
    <property type="term" value="F:efflux transmembrane transporter activity"/>
    <property type="evidence" value="ECO:0007669"/>
    <property type="project" value="InterPro"/>
</dbReference>
<evidence type="ECO:0000256" key="7">
    <source>
        <dbReference type="ARBA" id="ARBA00023237"/>
    </source>
</evidence>
<reference evidence="9 10" key="1">
    <citation type="submission" date="2014-04" db="EMBL/GenBank/DDBJ databases">
        <title>Genome assembly of Hyalangium minutum DSM 14724.</title>
        <authorList>
            <person name="Sharma G."/>
            <person name="Subramanian S."/>
        </authorList>
    </citation>
    <scope>NUCLEOTIDE SEQUENCE [LARGE SCALE GENOMIC DNA]</scope>
    <source>
        <strain evidence="9 10">DSM 14724</strain>
    </source>
</reference>
<dbReference type="OrthoDB" id="21543at2"/>
<sequence>MSPLALVALVALAVDQAPPEAAPAATPAAPAAVSRKLTFQEVLVRMESQNLDLQAARARLAQAQELSSKAWSGYLPQISAGASYTRNSDEASISLPTGYAVRDLGAPQNTDDPTLPGTPTNLGLVPTGVITAPIQVYNQFGAQVQLNQALLAPALCMAIKSANIAEDVAALNVEAARREILFGAAQLYFGAAGLKEAVTVQERLLEVQTAREKDAQLTFDAGAQPKVALLRAQIDKARSEQDLVRARNSYLSTLQALATLMNEPADFDVVVPEEPVMPEGIEDLERALQDRPDVAAARRSVDLAETGRSAVKWKYAPSLGLSAAYRWANVGGFTGKNTSWLVTVGLQWVLWDGGLREAELRESSAKIAEAKANAANSENKVRDEIRRGLLDLASARANRLKAERQLQLARESQRLVDVSFKAGTATYLEVTDANTALAAAETGFVGETLNASLAALRVLKAAGRFAPPAQQSAQ</sequence>
<dbReference type="InterPro" id="IPR051906">
    <property type="entry name" value="TolC-like"/>
</dbReference>
<feature type="coiled-coil region" evidence="8">
    <location>
        <begin position="360"/>
        <end position="412"/>
    </location>
</feature>
<evidence type="ECO:0000256" key="4">
    <source>
        <dbReference type="ARBA" id="ARBA00022452"/>
    </source>
</evidence>
<dbReference type="GO" id="GO:0015288">
    <property type="term" value="F:porin activity"/>
    <property type="evidence" value="ECO:0007669"/>
    <property type="project" value="TreeGrafter"/>
</dbReference>
<dbReference type="Proteomes" id="UP000028725">
    <property type="component" value="Unassembled WGS sequence"/>
</dbReference>
<evidence type="ECO:0000256" key="8">
    <source>
        <dbReference type="SAM" id="Coils"/>
    </source>
</evidence>
<keyword evidence="4" id="KW-1134">Transmembrane beta strand</keyword>
<evidence type="ECO:0000256" key="1">
    <source>
        <dbReference type="ARBA" id="ARBA00004442"/>
    </source>
</evidence>
<accession>A0A085WFA4</accession>
<evidence type="ECO:0000256" key="2">
    <source>
        <dbReference type="ARBA" id="ARBA00007613"/>
    </source>
</evidence>
<keyword evidence="7" id="KW-0998">Cell outer membrane</keyword>
<dbReference type="AlphaFoldDB" id="A0A085WFA4"/>
<keyword evidence="10" id="KW-1185">Reference proteome</keyword>
<comment type="similarity">
    <text evidence="2">Belongs to the outer membrane factor (OMF) (TC 1.B.17) family.</text>
</comment>
<dbReference type="Pfam" id="PF02321">
    <property type="entry name" value="OEP"/>
    <property type="match status" value="2"/>
</dbReference>
<organism evidence="9 10">
    <name type="scientific">Hyalangium minutum</name>
    <dbReference type="NCBI Taxonomy" id="394096"/>
    <lineage>
        <taxon>Bacteria</taxon>
        <taxon>Pseudomonadati</taxon>
        <taxon>Myxococcota</taxon>
        <taxon>Myxococcia</taxon>
        <taxon>Myxococcales</taxon>
        <taxon>Cystobacterineae</taxon>
        <taxon>Archangiaceae</taxon>
        <taxon>Hyalangium</taxon>
    </lineage>
</organism>
<evidence type="ECO:0000256" key="5">
    <source>
        <dbReference type="ARBA" id="ARBA00022692"/>
    </source>
</evidence>
<evidence type="ECO:0000256" key="3">
    <source>
        <dbReference type="ARBA" id="ARBA00022448"/>
    </source>
</evidence>
<evidence type="ECO:0000313" key="10">
    <source>
        <dbReference type="Proteomes" id="UP000028725"/>
    </source>
</evidence>
<dbReference type="SUPFAM" id="SSF56954">
    <property type="entry name" value="Outer membrane efflux proteins (OEP)"/>
    <property type="match status" value="1"/>
</dbReference>
<dbReference type="STRING" id="394096.DB31_0840"/>
<protein>
    <submittedName>
        <fullName evidence="9">Heavy metal RND efflux outer membrane protein, CzcC family protein</fullName>
    </submittedName>
</protein>
<dbReference type="PANTHER" id="PTHR30026">
    <property type="entry name" value="OUTER MEMBRANE PROTEIN TOLC"/>
    <property type="match status" value="1"/>
</dbReference>